<dbReference type="GO" id="GO:0046983">
    <property type="term" value="F:protein dimerization activity"/>
    <property type="evidence" value="ECO:0007669"/>
    <property type="project" value="InterPro"/>
</dbReference>
<keyword evidence="8" id="KW-1185">Reference proteome</keyword>
<keyword evidence="3" id="KW-0804">Transcription</keyword>
<reference evidence="7 8" key="1">
    <citation type="submission" date="2016-03" db="EMBL/GenBank/DDBJ databases">
        <title>Whole genome sequencing of Grifola frondosa 9006-11.</title>
        <authorList>
            <person name="Min B."/>
            <person name="Park H."/>
            <person name="Kim J.-G."/>
            <person name="Cho H."/>
            <person name="Oh Y.-L."/>
            <person name="Kong W.-S."/>
            <person name="Choi I.-G."/>
        </authorList>
    </citation>
    <scope>NUCLEOTIDE SEQUENCE [LARGE SCALE GENOMIC DNA]</scope>
    <source>
        <strain evidence="7 8">9006-11</strain>
    </source>
</reference>
<gene>
    <name evidence="7" type="primary">POLR2J</name>
    <name evidence="7" type="ORF">A0H81_12384</name>
</gene>
<dbReference type="SUPFAM" id="SSF55257">
    <property type="entry name" value="RBP11-like subunits of RNA polymerase"/>
    <property type="match status" value="1"/>
</dbReference>
<dbReference type="PANTHER" id="PTHR13946">
    <property type="entry name" value="DNA-DIRECTED RNA POLYMERASE I,II,III"/>
    <property type="match status" value="1"/>
</dbReference>
<evidence type="ECO:0000313" key="7">
    <source>
        <dbReference type="EMBL" id="OBZ67860.1"/>
    </source>
</evidence>
<proteinExistence type="inferred from homology"/>
<dbReference type="STRING" id="5627.A0A1C7LT80"/>
<dbReference type="GO" id="GO:0006366">
    <property type="term" value="P:transcription by RNA polymerase II"/>
    <property type="evidence" value="ECO:0007669"/>
    <property type="project" value="InterPro"/>
</dbReference>
<name>A0A1C7LT80_GRIFR</name>
<feature type="domain" description="DNA-directed RNA polymerase RBP11-like dimerisation" evidence="6">
    <location>
        <begin position="125"/>
        <end position="164"/>
    </location>
</feature>
<dbReference type="InterPro" id="IPR009025">
    <property type="entry name" value="RBP11-like_dimer"/>
</dbReference>
<comment type="subcellular location">
    <subcellularLocation>
        <location evidence="1">Nucleus</location>
    </subcellularLocation>
</comment>
<comment type="caution">
    <text evidence="7">The sequence shown here is derived from an EMBL/GenBank/DDBJ whole genome shotgun (WGS) entry which is preliminary data.</text>
</comment>
<dbReference type="EMBL" id="LUGG01000023">
    <property type="protein sequence ID" value="OBZ67860.1"/>
    <property type="molecule type" value="Genomic_DNA"/>
</dbReference>
<dbReference type="PANTHER" id="PTHR13946:SF16">
    <property type="entry name" value="DNA-DIRECTED RNA POLYMERASE II SUBUNIT RPB11"/>
    <property type="match status" value="1"/>
</dbReference>
<dbReference type="Proteomes" id="UP000092993">
    <property type="component" value="Unassembled WGS sequence"/>
</dbReference>
<dbReference type="InterPro" id="IPR036603">
    <property type="entry name" value="RBP11-like"/>
</dbReference>
<protein>
    <submittedName>
        <fullName evidence="7">DNA-directed RNA polymerase II subunit RPB11-a</fullName>
    </submittedName>
</protein>
<evidence type="ECO:0000313" key="8">
    <source>
        <dbReference type="Proteomes" id="UP000092993"/>
    </source>
</evidence>
<evidence type="ECO:0000256" key="2">
    <source>
        <dbReference type="ARBA" id="ARBA00022478"/>
    </source>
</evidence>
<sequence>MQWESSGRQEFEHTYLEEDARKFFDRDVRGTLFNDDHDRDIDITLDFTVLLFVRLEGERPVEVIEDTKIPNAATIKIVKQDHTLGNLLRSYVEFKYSRITHRVLTGGPADNPVHAPDPLRRLQSPHPLQPYFLIKIQTDGTITPAAILEEACTKLIGTIATLETKFKREFTFKDVDGGVQEDAYGTAMAAGTNWPDGRDYLDF</sequence>
<evidence type="ECO:0000256" key="4">
    <source>
        <dbReference type="ARBA" id="ARBA00023242"/>
    </source>
</evidence>
<keyword evidence="2 7" id="KW-0240">DNA-directed RNA polymerase</keyword>
<dbReference type="AlphaFoldDB" id="A0A1C7LT80"/>
<evidence type="ECO:0000256" key="5">
    <source>
        <dbReference type="ARBA" id="ARBA00025751"/>
    </source>
</evidence>
<dbReference type="GO" id="GO:0005665">
    <property type="term" value="C:RNA polymerase II, core complex"/>
    <property type="evidence" value="ECO:0007669"/>
    <property type="project" value="InterPro"/>
</dbReference>
<accession>A0A1C7LT80</accession>
<organism evidence="7 8">
    <name type="scientific">Grifola frondosa</name>
    <name type="common">Maitake</name>
    <name type="synonym">Polyporus frondosus</name>
    <dbReference type="NCBI Taxonomy" id="5627"/>
    <lineage>
        <taxon>Eukaryota</taxon>
        <taxon>Fungi</taxon>
        <taxon>Dikarya</taxon>
        <taxon>Basidiomycota</taxon>
        <taxon>Agaricomycotina</taxon>
        <taxon>Agaricomycetes</taxon>
        <taxon>Polyporales</taxon>
        <taxon>Grifolaceae</taxon>
        <taxon>Grifola</taxon>
    </lineage>
</organism>
<dbReference type="InterPro" id="IPR037685">
    <property type="entry name" value="RBP11"/>
</dbReference>
<dbReference type="Pfam" id="PF13656">
    <property type="entry name" value="RNA_pol_L_2"/>
    <property type="match status" value="1"/>
</dbReference>
<dbReference type="CDD" id="cd06926">
    <property type="entry name" value="RNAP_II_RPB11"/>
    <property type="match status" value="1"/>
</dbReference>
<keyword evidence="4" id="KW-0539">Nucleus</keyword>
<dbReference type="OrthoDB" id="10248581at2759"/>
<comment type="similarity">
    <text evidence="5">Belongs to the archaeal Rpo11/eukaryotic RPB11/RPC19 RNA polymerase subunit family.</text>
</comment>
<dbReference type="Gene3D" id="3.30.1360.10">
    <property type="entry name" value="RNA polymerase, RBP11-like subunit"/>
    <property type="match status" value="1"/>
</dbReference>
<evidence type="ECO:0000256" key="3">
    <source>
        <dbReference type="ARBA" id="ARBA00023163"/>
    </source>
</evidence>
<dbReference type="GO" id="GO:0003899">
    <property type="term" value="F:DNA-directed RNA polymerase activity"/>
    <property type="evidence" value="ECO:0007669"/>
    <property type="project" value="InterPro"/>
</dbReference>
<evidence type="ECO:0000256" key="1">
    <source>
        <dbReference type="ARBA" id="ARBA00004123"/>
    </source>
</evidence>
<evidence type="ECO:0000259" key="6">
    <source>
        <dbReference type="Pfam" id="PF13656"/>
    </source>
</evidence>